<proteinExistence type="predicted"/>
<comment type="caution">
    <text evidence="2">The sequence shown here is derived from an EMBL/GenBank/DDBJ whole genome shotgun (WGS) entry which is preliminary data.</text>
</comment>
<sequence>MPHPQPEAAMSQSVRPSGPMSASKQFPQGPTYAASLIVLGNEWELRDQWVKPGLRHHLKSLEALLQRQCTTLDEEHGKTLRRISLSTMSDLLLPAQYRPLLRAATMELPVLRIGRCQDLDPDKEKGKMMDAIKSMTSGKAPGVYGFLIELFKITAQ</sequence>
<evidence type="ECO:0000256" key="1">
    <source>
        <dbReference type="SAM" id="MobiDB-lite"/>
    </source>
</evidence>
<dbReference type="Proteomes" id="UP001066276">
    <property type="component" value="Chromosome 1_2"/>
</dbReference>
<dbReference type="EMBL" id="JANPWB010000002">
    <property type="protein sequence ID" value="KAJ1211009.1"/>
    <property type="molecule type" value="Genomic_DNA"/>
</dbReference>
<keyword evidence="3" id="KW-1185">Reference proteome</keyword>
<evidence type="ECO:0000313" key="2">
    <source>
        <dbReference type="EMBL" id="KAJ1211009.1"/>
    </source>
</evidence>
<gene>
    <name evidence="2" type="ORF">NDU88_006371</name>
</gene>
<evidence type="ECO:0000313" key="3">
    <source>
        <dbReference type="Proteomes" id="UP001066276"/>
    </source>
</evidence>
<feature type="compositionally biased region" description="Polar residues" evidence="1">
    <location>
        <begin position="10"/>
        <end position="27"/>
    </location>
</feature>
<accession>A0AAV7WAE0</accession>
<organism evidence="2 3">
    <name type="scientific">Pleurodeles waltl</name>
    <name type="common">Iberian ribbed newt</name>
    <dbReference type="NCBI Taxonomy" id="8319"/>
    <lineage>
        <taxon>Eukaryota</taxon>
        <taxon>Metazoa</taxon>
        <taxon>Chordata</taxon>
        <taxon>Craniata</taxon>
        <taxon>Vertebrata</taxon>
        <taxon>Euteleostomi</taxon>
        <taxon>Amphibia</taxon>
        <taxon>Batrachia</taxon>
        <taxon>Caudata</taxon>
        <taxon>Salamandroidea</taxon>
        <taxon>Salamandridae</taxon>
        <taxon>Pleurodelinae</taxon>
        <taxon>Pleurodeles</taxon>
    </lineage>
</organism>
<name>A0AAV7WAE0_PLEWA</name>
<protein>
    <submittedName>
        <fullName evidence="2">Uncharacterized protein</fullName>
    </submittedName>
</protein>
<feature type="region of interest" description="Disordered" evidence="1">
    <location>
        <begin position="1"/>
        <end position="27"/>
    </location>
</feature>
<reference evidence="2" key="1">
    <citation type="journal article" date="2022" name="bioRxiv">
        <title>Sequencing and chromosome-scale assembly of the giantPleurodeles waltlgenome.</title>
        <authorList>
            <person name="Brown T."/>
            <person name="Elewa A."/>
            <person name="Iarovenko S."/>
            <person name="Subramanian E."/>
            <person name="Araus A.J."/>
            <person name="Petzold A."/>
            <person name="Susuki M."/>
            <person name="Suzuki K.-i.T."/>
            <person name="Hayashi T."/>
            <person name="Toyoda A."/>
            <person name="Oliveira C."/>
            <person name="Osipova E."/>
            <person name="Leigh N.D."/>
            <person name="Simon A."/>
            <person name="Yun M.H."/>
        </authorList>
    </citation>
    <scope>NUCLEOTIDE SEQUENCE</scope>
    <source>
        <strain evidence="2">20211129_DDA</strain>
        <tissue evidence="2">Liver</tissue>
    </source>
</reference>
<dbReference type="AlphaFoldDB" id="A0AAV7WAE0"/>